<dbReference type="RefSeq" id="WP_258017462.1">
    <property type="nucleotide sequence ID" value="NZ_FRBK01000034.1"/>
</dbReference>
<sequence>MRLTIDTTTDTYEQAIAAVQAAYGLHPVTPAGWPEAPAVEPRPGPQDLSKDSRGDG</sequence>
<dbReference type="EMBL" id="FRBK01000034">
    <property type="protein sequence ID" value="SHN31526.1"/>
    <property type="molecule type" value="Genomic_DNA"/>
</dbReference>
<gene>
    <name evidence="2" type="ORF">SAMN05216268_13427</name>
</gene>
<dbReference type="AlphaFoldDB" id="A0A9X8N920"/>
<name>A0A9X8N920_9ACTN</name>
<evidence type="ECO:0000313" key="2">
    <source>
        <dbReference type="EMBL" id="SHN31526.1"/>
    </source>
</evidence>
<evidence type="ECO:0000313" key="3">
    <source>
        <dbReference type="Proteomes" id="UP000184388"/>
    </source>
</evidence>
<accession>A0A9X8N920</accession>
<reference evidence="3" key="1">
    <citation type="submission" date="2016-11" db="EMBL/GenBank/DDBJ databases">
        <authorList>
            <person name="Jaros S."/>
            <person name="Januszkiewicz K."/>
            <person name="Wedrychowicz H."/>
        </authorList>
    </citation>
    <scope>NUCLEOTIDE SEQUENCE [LARGE SCALE GENOMIC DNA]</scope>
    <source>
        <strain evidence="3">CGMCC 4.3555</strain>
    </source>
</reference>
<feature type="region of interest" description="Disordered" evidence="1">
    <location>
        <begin position="27"/>
        <end position="56"/>
    </location>
</feature>
<organism evidence="2 3">
    <name type="scientific">Streptomyces yunnanensis</name>
    <dbReference type="NCBI Taxonomy" id="156453"/>
    <lineage>
        <taxon>Bacteria</taxon>
        <taxon>Bacillati</taxon>
        <taxon>Actinomycetota</taxon>
        <taxon>Actinomycetes</taxon>
        <taxon>Kitasatosporales</taxon>
        <taxon>Streptomycetaceae</taxon>
        <taxon>Streptomyces</taxon>
    </lineage>
</organism>
<dbReference type="Proteomes" id="UP000184388">
    <property type="component" value="Unassembled WGS sequence"/>
</dbReference>
<protein>
    <submittedName>
        <fullName evidence="2">Uncharacterized protein</fullName>
    </submittedName>
</protein>
<evidence type="ECO:0000256" key="1">
    <source>
        <dbReference type="SAM" id="MobiDB-lite"/>
    </source>
</evidence>
<proteinExistence type="predicted"/>
<comment type="caution">
    <text evidence="2">The sequence shown here is derived from an EMBL/GenBank/DDBJ whole genome shotgun (WGS) entry which is preliminary data.</text>
</comment>